<dbReference type="PANTHER" id="PTHR47331:SF1">
    <property type="entry name" value="GAG-LIKE PROTEIN"/>
    <property type="match status" value="1"/>
</dbReference>
<proteinExistence type="predicted"/>
<gene>
    <name evidence="1" type="ORF">MCOR_9510</name>
</gene>
<dbReference type="PANTHER" id="PTHR47331">
    <property type="entry name" value="PHD-TYPE DOMAIN-CONTAINING PROTEIN"/>
    <property type="match status" value="1"/>
</dbReference>
<organism evidence="1 2">
    <name type="scientific">Mytilus coruscus</name>
    <name type="common">Sea mussel</name>
    <dbReference type="NCBI Taxonomy" id="42192"/>
    <lineage>
        <taxon>Eukaryota</taxon>
        <taxon>Metazoa</taxon>
        <taxon>Spiralia</taxon>
        <taxon>Lophotrochozoa</taxon>
        <taxon>Mollusca</taxon>
        <taxon>Bivalvia</taxon>
        <taxon>Autobranchia</taxon>
        <taxon>Pteriomorphia</taxon>
        <taxon>Mytilida</taxon>
        <taxon>Mytiloidea</taxon>
        <taxon>Mytilidae</taxon>
        <taxon>Mytilinae</taxon>
        <taxon>Mytilus</taxon>
    </lineage>
</organism>
<protein>
    <submittedName>
        <fullName evidence="1">Uncharacterized protein</fullName>
    </submittedName>
</protein>
<evidence type="ECO:0000313" key="1">
    <source>
        <dbReference type="EMBL" id="CAC5370835.1"/>
    </source>
</evidence>
<dbReference type="AlphaFoldDB" id="A0A6J8AMN4"/>
<dbReference type="EMBL" id="CACVKT020001738">
    <property type="protein sequence ID" value="CAC5370835.1"/>
    <property type="molecule type" value="Genomic_DNA"/>
</dbReference>
<accession>A0A6J8AMN4</accession>
<keyword evidence="2" id="KW-1185">Reference proteome</keyword>
<evidence type="ECO:0000313" key="2">
    <source>
        <dbReference type="Proteomes" id="UP000507470"/>
    </source>
</evidence>
<reference evidence="1 2" key="1">
    <citation type="submission" date="2020-06" db="EMBL/GenBank/DDBJ databases">
        <authorList>
            <person name="Li R."/>
            <person name="Bekaert M."/>
        </authorList>
    </citation>
    <scope>NUCLEOTIDE SEQUENCE [LARGE SCALE GENOMIC DNA]</scope>
    <source>
        <strain evidence="2">wild</strain>
    </source>
</reference>
<sequence length="172" mass="19238">MHLRVKWVDVAHYITQSGREPRFTDFTKLINQKSCIAASMYGLDLAKERVDDKGSSGMRISLSRNTIHGQEVDLQVRSVDGNTDGLEVSLQKVCKLAYLADINIPKFDAKDVMLLIGTDTPEAHIPLEVRSGTGKKPYAIRSRLGWANRGPIRNTSTQNVINVHFEESRAVM</sequence>
<dbReference type="Proteomes" id="UP000507470">
    <property type="component" value="Unassembled WGS sequence"/>
</dbReference>
<name>A0A6J8AMN4_MYTCO</name>